<dbReference type="Pfam" id="PF00933">
    <property type="entry name" value="Glyco_hydro_3"/>
    <property type="match status" value="1"/>
</dbReference>
<dbReference type="InterPro" id="IPR017853">
    <property type="entry name" value="GH"/>
</dbReference>
<dbReference type="InterPro" id="IPR001764">
    <property type="entry name" value="Glyco_hydro_3_N"/>
</dbReference>
<gene>
    <name evidence="7" type="ORF">BKM63_11670</name>
</gene>
<name>A0A1J7BRH4_FLAJO</name>
<dbReference type="Gene3D" id="3.20.20.300">
    <property type="entry name" value="Glycoside hydrolase, family 3, N-terminal domain"/>
    <property type="match status" value="1"/>
</dbReference>
<evidence type="ECO:0000256" key="5">
    <source>
        <dbReference type="ARBA" id="ARBA00023295"/>
    </source>
</evidence>
<dbReference type="InterPro" id="IPR036962">
    <property type="entry name" value="Glyco_hydro_3_N_sf"/>
</dbReference>
<evidence type="ECO:0000256" key="2">
    <source>
        <dbReference type="ARBA" id="ARBA00005336"/>
    </source>
</evidence>
<proteinExistence type="inferred from homology"/>
<reference evidence="7 8" key="1">
    <citation type="submission" date="2016-10" db="EMBL/GenBank/DDBJ databases">
        <title>Draft Genome Sequence of Rhizobacteria Flavobacterium johnsoniae CI04.</title>
        <authorList>
            <person name="Bravo J.I."/>
            <person name="Lozano G.L."/>
            <person name="Handelsman J."/>
        </authorList>
    </citation>
    <scope>NUCLEOTIDE SEQUENCE [LARGE SCALE GENOMIC DNA]</scope>
    <source>
        <strain evidence="7 8">CI04</strain>
    </source>
</reference>
<dbReference type="PANTHER" id="PTHR30480:SF13">
    <property type="entry name" value="BETA-HEXOSAMINIDASE"/>
    <property type="match status" value="1"/>
</dbReference>
<evidence type="ECO:0000259" key="6">
    <source>
        <dbReference type="Pfam" id="PF00933"/>
    </source>
</evidence>
<organism evidence="7 8">
    <name type="scientific">Flavobacterium johnsoniae</name>
    <name type="common">Cytophaga johnsonae</name>
    <dbReference type="NCBI Taxonomy" id="986"/>
    <lineage>
        <taxon>Bacteria</taxon>
        <taxon>Pseudomonadati</taxon>
        <taxon>Bacteroidota</taxon>
        <taxon>Flavobacteriia</taxon>
        <taxon>Flavobacteriales</taxon>
        <taxon>Flavobacteriaceae</taxon>
        <taxon>Flavobacterium</taxon>
    </lineage>
</organism>
<dbReference type="GO" id="GO:0004563">
    <property type="term" value="F:beta-N-acetylhexosaminidase activity"/>
    <property type="evidence" value="ECO:0007669"/>
    <property type="project" value="UniProtKB-EC"/>
</dbReference>
<dbReference type="EMBL" id="MLFK01000007">
    <property type="protein sequence ID" value="OIV41205.1"/>
    <property type="molecule type" value="Genomic_DNA"/>
</dbReference>
<dbReference type="InterPro" id="IPR019800">
    <property type="entry name" value="Glyco_hydro_3_AS"/>
</dbReference>
<dbReference type="SUPFAM" id="SSF51445">
    <property type="entry name" value="(Trans)glycosidases"/>
    <property type="match status" value="1"/>
</dbReference>
<dbReference type="InterPro" id="IPR050226">
    <property type="entry name" value="NagZ_Beta-hexosaminidase"/>
</dbReference>
<protein>
    <recommendedName>
        <fullName evidence="3">beta-N-acetylhexosaminidase</fullName>
        <ecNumber evidence="3">3.2.1.52</ecNumber>
    </recommendedName>
</protein>
<accession>A0A1J7BRH4</accession>
<evidence type="ECO:0000313" key="8">
    <source>
        <dbReference type="Proteomes" id="UP000182826"/>
    </source>
</evidence>
<keyword evidence="8" id="KW-1185">Reference proteome</keyword>
<dbReference type="EC" id="3.2.1.52" evidence="3"/>
<dbReference type="Proteomes" id="UP000182826">
    <property type="component" value="Unassembled WGS sequence"/>
</dbReference>
<dbReference type="OrthoDB" id="9805821at2"/>
<dbReference type="GO" id="GO:0009254">
    <property type="term" value="P:peptidoglycan turnover"/>
    <property type="evidence" value="ECO:0007669"/>
    <property type="project" value="TreeGrafter"/>
</dbReference>
<dbReference type="GO" id="GO:0005975">
    <property type="term" value="P:carbohydrate metabolic process"/>
    <property type="evidence" value="ECO:0007669"/>
    <property type="project" value="InterPro"/>
</dbReference>
<feature type="domain" description="Glycoside hydrolase family 3 N-terminal" evidence="6">
    <location>
        <begin position="8"/>
        <end position="340"/>
    </location>
</feature>
<sequence length="537" mass="59890">MKMTAQALRQKVGQFFFPAVFINDTEENIQETERLIKEHNIGGLTFFHSRASAATNYESKKKVVFNDDSYQKIKDLIVRYQKAASTPLLISIDAEWGLAMRIEKTPQYPYAITLGALPSTKSDLVFEVGKQIGLDLKAAGIQYNLSPLADINNNPNNPVIGYRSFGENKEKVANFALEYLKGMSEAGVLGCLKHFPGHGNTNVDSHLGLPVLNETLEELMENELYPFIKGIENNVDSIMIGHLAVPSLNDGKDTSATLSKAVIQDLLRDKLGYDGLVISDALNMHSVSKLYETKGHLEWEAFNAGNDVLCFAENVKEGIEEILKNASPERIEESFNRIMKAKEKAGILSANNFTSGELNFKKTSELNLQIAENAITKIIDNSNLELAIEAQKNNKLAKLSLYKNTDNTFFSTLNSKLTSPEFAFENPEVSNISLISKELENFETIIISLFVPKAKPMNNFEIDDQVLDSLSNLLQTKKCIVYVFGNPYVLPIIPNLKRAFGLIQVYQDFEEFQKTAGIQFLENIPGNGILPVNIDIQ</sequence>
<evidence type="ECO:0000256" key="4">
    <source>
        <dbReference type="ARBA" id="ARBA00022801"/>
    </source>
</evidence>
<comment type="similarity">
    <text evidence="2">Belongs to the glycosyl hydrolase 3 family.</text>
</comment>
<dbReference type="AlphaFoldDB" id="A0A1J7BRH4"/>
<dbReference type="PANTHER" id="PTHR30480">
    <property type="entry name" value="BETA-HEXOSAMINIDASE-RELATED"/>
    <property type="match status" value="1"/>
</dbReference>
<comment type="catalytic activity">
    <reaction evidence="1">
        <text>Hydrolysis of terminal non-reducing N-acetyl-D-hexosamine residues in N-acetyl-beta-D-hexosaminides.</text>
        <dbReference type="EC" id="3.2.1.52"/>
    </reaction>
</comment>
<keyword evidence="5" id="KW-0326">Glycosidase</keyword>
<dbReference type="PROSITE" id="PS00775">
    <property type="entry name" value="GLYCOSYL_HYDROL_F3"/>
    <property type="match status" value="1"/>
</dbReference>
<evidence type="ECO:0000256" key="1">
    <source>
        <dbReference type="ARBA" id="ARBA00001231"/>
    </source>
</evidence>
<evidence type="ECO:0000256" key="3">
    <source>
        <dbReference type="ARBA" id="ARBA00012663"/>
    </source>
</evidence>
<comment type="caution">
    <text evidence="7">The sequence shown here is derived from an EMBL/GenBank/DDBJ whole genome shotgun (WGS) entry which is preliminary data.</text>
</comment>
<evidence type="ECO:0000313" key="7">
    <source>
        <dbReference type="EMBL" id="OIV41205.1"/>
    </source>
</evidence>
<keyword evidence="4 7" id="KW-0378">Hydrolase</keyword>